<sequence>MCVRYSQGCLANIESPKSSRSDRKRIDVIAKRHCGESIVKSRHSEFWLPSFQFAPGNWTAKMGEVIIKASLWSSNSKPPYCGYDEPDSRNVPESVQPVGKEAQIASQYCFQLLEACKLEDSMTDLTFQ</sequence>
<evidence type="ECO:0000313" key="2">
    <source>
        <dbReference type="Proteomes" id="UP000796761"/>
    </source>
</evidence>
<organism evidence="1 2">
    <name type="scientific">Zosterops borbonicus</name>
    <dbReference type="NCBI Taxonomy" id="364589"/>
    <lineage>
        <taxon>Eukaryota</taxon>
        <taxon>Metazoa</taxon>
        <taxon>Chordata</taxon>
        <taxon>Craniata</taxon>
        <taxon>Vertebrata</taxon>
        <taxon>Euteleostomi</taxon>
        <taxon>Archelosauria</taxon>
        <taxon>Archosauria</taxon>
        <taxon>Dinosauria</taxon>
        <taxon>Saurischia</taxon>
        <taxon>Theropoda</taxon>
        <taxon>Coelurosauria</taxon>
        <taxon>Aves</taxon>
        <taxon>Neognathae</taxon>
        <taxon>Neoaves</taxon>
        <taxon>Telluraves</taxon>
        <taxon>Australaves</taxon>
        <taxon>Passeriformes</taxon>
        <taxon>Sylvioidea</taxon>
        <taxon>Zosteropidae</taxon>
        <taxon>Zosterops</taxon>
    </lineage>
</organism>
<gene>
    <name evidence="1" type="ORF">HGM15179_015213</name>
</gene>
<protein>
    <submittedName>
        <fullName evidence="1">Uncharacterized protein</fullName>
    </submittedName>
</protein>
<evidence type="ECO:0000313" key="1">
    <source>
        <dbReference type="EMBL" id="TRZ11891.1"/>
    </source>
</evidence>
<dbReference type="Proteomes" id="UP000796761">
    <property type="component" value="Unassembled WGS sequence"/>
</dbReference>
<proteinExistence type="predicted"/>
<dbReference type="EMBL" id="SWJQ01000648">
    <property type="protein sequence ID" value="TRZ11891.1"/>
    <property type="molecule type" value="Genomic_DNA"/>
</dbReference>
<keyword evidence="2" id="KW-1185">Reference proteome</keyword>
<reference evidence="1" key="1">
    <citation type="submission" date="2019-04" db="EMBL/GenBank/DDBJ databases">
        <title>Genome assembly of Zosterops borbonicus 15179.</title>
        <authorList>
            <person name="Leroy T."/>
            <person name="Anselmetti Y."/>
            <person name="Tilak M.-K."/>
            <person name="Nabholz B."/>
        </authorList>
    </citation>
    <scope>NUCLEOTIDE SEQUENCE</scope>
    <source>
        <strain evidence="1">HGM_15179</strain>
        <tissue evidence="1">Muscle</tissue>
    </source>
</reference>
<name>A0A8K1G5C3_9PASS</name>
<comment type="caution">
    <text evidence="1">The sequence shown here is derived from an EMBL/GenBank/DDBJ whole genome shotgun (WGS) entry which is preliminary data.</text>
</comment>
<dbReference type="AlphaFoldDB" id="A0A8K1G5C3"/>
<accession>A0A8K1G5C3</accession>